<dbReference type="GO" id="GO:0005737">
    <property type="term" value="C:cytoplasm"/>
    <property type="evidence" value="ECO:0007669"/>
    <property type="project" value="TreeGrafter"/>
</dbReference>
<sequence length="399" mass="44179">MQRSSRIAHRWNETGTSIFSEITSLSNIYNAVNLGQGFPDFYGPSQVIDAVSKEVLTCHNQYAPSHGEERLRQEISLFVESFTGVIYNPETEITITCGASEAIFCAINAFVNPGDRVLLFEPAFDLYYQAIANAGGVAVPIRLHAPDTAVGIRGGGWSVDWSEFDAACAAGVSLAIINSPHNPTGKVFTEEELDRIASKLLKKNTLIISDEVYENLVYEPARHISLCSIPKIQHLVIRVSSAAKTFGFTGLKTGWVCAPPHLTNGIRLVHQATVFCTSPFTQLGLAAAMSNKVWLDNYLKTQRESYQTKRNFLKSILERAGYSVSNSEGTFFLAANYEHLAGDMSDTLYTKQLIETYKIATIPLSSFYKKAPKSLPWIRFAFCKKDETLKHVADLLLNT</sequence>
<dbReference type="InterPro" id="IPR051326">
    <property type="entry name" value="Kynurenine-oxoglutarate_AT"/>
</dbReference>
<comment type="cofactor">
    <cofactor evidence="1">
        <name>pyridoxal 5'-phosphate</name>
        <dbReference type="ChEBI" id="CHEBI:597326"/>
    </cofactor>
</comment>
<dbReference type="AlphaFoldDB" id="A0A369KU20"/>
<dbReference type="InterPro" id="IPR004839">
    <property type="entry name" value="Aminotransferase_I/II_large"/>
</dbReference>
<comment type="caution">
    <text evidence="6">The sequence shown here is derived from an EMBL/GenBank/DDBJ whole genome shotgun (WGS) entry which is preliminary data.</text>
</comment>
<dbReference type="PANTHER" id="PTHR43807">
    <property type="entry name" value="FI04487P"/>
    <property type="match status" value="1"/>
</dbReference>
<dbReference type="Proteomes" id="UP000253934">
    <property type="component" value="Unassembled WGS sequence"/>
</dbReference>
<keyword evidence="7" id="KW-1185">Reference proteome</keyword>
<evidence type="ECO:0000313" key="6">
    <source>
        <dbReference type="EMBL" id="RDB37258.1"/>
    </source>
</evidence>
<dbReference type="CDD" id="cd00609">
    <property type="entry name" value="AAT_like"/>
    <property type="match status" value="1"/>
</dbReference>
<dbReference type="PANTHER" id="PTHR43807:SF20">
    <property type="entry name" value="FI04487P"/>
    <property type="match status" value="1"/>
</dbReference>
<evidence type="ECO:0000259" key="5">
    <source>
        <dbReference type="Pfam" id="PF00155"/>
    </source>
</evidence>
<dbReference type="Pfam" id="PF00155">
    <property type="entry name" value="Aminotran_1_2"/>
    <property type="match status" value="1"/>
</dbReference>
<accession>A0A369KU20</accession>
<proteinExistence type="predicted"/>
<reference evidence="6" key="1">
    <citation type="submission" date="2018-04" db="EMBL/GenBank/DDBJ databases">
        <title>Draft genome sequence of the Candidatus Spirobacillus cienkowskii, a pathogen of freshwater Daphnia species, reconstructed from hemolymph metagenomic reads.</title>
        <authorList>
            <person name="Bresciani L."/>
            <person name="Lemos L.N."/>
            <person name="Wale N."/>
            <person name="Lin J.Y."/>
            <person name="Fernandes G.R."/>
            <person name="Duffy M.A."/>
            <person name="Rodrigues J.M."/>
        </authorList>
    </citation>
    <scope>NUCLEOTIDE SEQUENCE [LARGE SCALE GENOMIC DNA]</scope>
    <source>
        <strain evidence="6">Binning01</strain>
    </source>
</reference>
<keyword evidence="4" id="KW-0663">Pyridoxal phosphate</keyword>
<dbReference type="InterPro" id="IPR015421">
    <property type="entry name" value="PyrdxlP-dep_Trfase_major"/>
</dbReference>
<organism evidence="6 7">
    <name type="scientific">Spirobacillus cienkowskii</name>
    <dbReference type="NCBI Taxonomy" id="495820"/>
    <lineage>
        <taxon>Bacteria</taxon>
        <taxon>Pseudomonadati</taxon>
        <taxon>Bdellovibrionota</taxon>
        <taxon>Oligoflexia</taxon>
        <taxon>Silvanigrellales</taxon>
        <taxon>Spirobacillus</taxon>
    </lineage>
</organism>
<dbReference type="EMBL" id="QOVW01000003">
    <property type="protein sequence ID" value="RDB37258.1"/>
    <property type="molecule type" value="Genomic_DNA"/>
</dbReference>
<feature type="domain" description="Aminotransferase class I/classII large" evidence="5">
    <location>
        <begin position="31"/>
        <end position="394"/>
    </location>
</feature>
<evidence type="ECO:0000256" key="2">
    <source>
        <dbReference type="ARBA" id="ARBA00022576"/>
    </source>
</evidence>
<keyword evidence="2 6" id="KW-0032">Aminotransferase</keyword>
<protein>
    <submittedName>
        <fullName evidence="6">Aminotransferase class I/II-fold pyridoxal phosphate-dependent enzyme</fullName>
    </submittedName>
</protein>
<dbReference type="SUPFAM" id="SSF53383">
    <property type="entry name" value="PLP-dependent transferases"/>
    <property type="match status" value="1"/>
</dbReference>
<evidence type="ECO:0000313" key="7">
    <source>
        <dbReference type="Proteomes" id="UP000253934"/>
    </source>
</evidence>
<dbReference type="Gene3D" id="3.90.1150.10">
    <property type="entry name" value="Aspartate Aminotransferase, domain 1"/>
    <property type="match status" value="1"/>
</dbReference>
<evidence type="ECO:0000256" key="3">
    <source>
        <dbReference type="ARBA" id="ARBA00022679"/>
    </source>
</evidence>
<dbReference type="RefSeq" id="WP_338636442.1">
    <property type="nucleotide sequence ID" value="NZ_CP146516.1"/>
</dbReference>
<name>A0A369KU20_9BACT</name>
<evidence type="ECO:0000256" key="1">
    <source>
        <dbReference type="ARBA" id="ARBA00001933"/>
    </source>
</evidence>
<keyword evidence="3" id="KW-0808">Transferase</keyword>
<dbReference type="InterPro" id="IPR015422">
    <property type="entry name" value="PyrdxlP-dep_Trfase_small"/>
</dbReference>
<dbReference type="InterPro" id="IPR015424">
    <property type="entry name" value="PyrdxlP-dep_Trfase"/>
</dbReference>
<gene>
    <name evidence="6" type="ORF">DCC88_00710</name>
</gene>
<dbReference type="GO" id="GO:0030170">
    <property type="term" value="F:pyridoxal phosphate binding"/>
    <property type="evidence" value="ECO:0007669"/>
    <property type="project" value="InterPro"/>
</dbReference>
<dbReference type="Gene3D" id="3.40.640.10">
    <property type="entry name" value="Type I PLP-dependent aspartate aminotransferase-like (Major domain)"/>
    <property type="match status" value="1"/>
</dbReference>
<dbReference type="GO" id="GO:0016212">
    <property type="term" value="F:kynurenine-oxoglutarate transaminase activity"/>
    <property type="evidence" value="ECO:0007669"/>
    <property type="project" value="TreeGrafter"/>
</dbReference>
<evidence type="ECO:0000256" key="4">
    <source>
        <dbReference type="ARBA" id="ARBA00022898"/>
    </source>
</evidence>